<reference evidence="8 9" key="1">
    <citation type="submission" date="2019-12" db="EMBL/GenBank/DDBJ databases">
        <authorList>
            <person name="Li J."/>
        </authorList>
    </citation>
    <scope>NUCLEOTIDE SEQUENCE [LARGE SCALE GENOMIC DNA]</scope>
    <source>
        <strain evidence="8 9">HL2-2</strain>
    </source>
</reference>
<evidence type="ECO:0000256" key="2">
    <source>
        <dbReference type="ARBA" id="ARBA00022448"/>
    </source>
</evidence>
<feature type="transmembrane region" description="Helical" evidence="7">
    <location>
        <begin position="378"/>
        <end position="401"/>
    </location>
</feature>
<feature type="transmembrane region" description="Helical" evidence="7">
    <location>
        <begin position="184"/>
        <end position="200"/>
    </location>
</feature>
<feature type="transmembrane region" description="Helical" evidence="7">
    <location>
        <begin position="80"/>
        <end position="99"/>
    </location>
</feature>
<feature type="transmembrane region" description="Helical" evidence="7">
    <location>
        <begin position="111"/>
        <end position="141"/>
    </location>
</feature>
<keyword evidence="3" id="KW-1003">Cell membrane</keyword>
<feature type="transmembrane region" description="Helical" evidence="7">
    <location>
        <begin position="300"/>
        <end position="329"/>
    </location>
</feature>
<accession>A0A6L6UAH3</accession>
<keyword evidence="5 7" id="KW-1133">Transmembrane helix</keyword>
<keyword evidence="6 7" id="KW-0472">Membrane</keyword>
<evidence type="ECO:0000256" key="7">
    <source>
        <dbReference type="SAM" id="Phobius"/>
    </source>
</evidence>
<dbReference type="RefSeq" id="WP_317162749.1">
    <property type="nucleotide sequence ID" value="NZ_WOWS01000004.1"/>
</dbReference>
<organism evidence="8 9">
    <name type="scientific">Winogradskyella endarachnes</name>
    <dbReference type="NCBI Taxonomy" id="2681965"/>
    <lineage>
        <taxon>Bacteria</taxon>
        <taxon>Pseudomonadati</taxon>
        <taxon>Bacteroidota</taxon>
        <taxon>Flavobacteriia</taxon>
        <taxon>Flavobacteriales</taxon>
        <taxon>Flavobacteriaceae</taxon>
        <taxon>Winogradskyella</taxon>
    </lineage>
</organism>
<feature type="transmembrane region" description="Helical" evidence="7">
    <location>
        <begin position="15"/>
        <end position="36"/>
    </location>
</feature>
<keyword evidence="9" id="KW-1185">Reference proteome</keyword>
<feature type="transmembrane region" description="Helical" evidence="7">
    <location>
        <begin position="48"/>
        <end position="68"/>
    </location>
</feature>
<comment type="caution">
    <text evidence="8">The sequence shown here is derived from an EMBL/GenBank/DDBJ whole genome shotgun (WGS) entry which is preliminary data.</text>
</comment>
<name>A0A6L6UAH3_9FLAO</name>
<dbReference type="GO" id="GO:0005886">
    <property type="term" value="C:plasma membrane"/>
    <property type="evidence" value="ECO:0007669"/>
    <property type="project" value="UniProtKB-SubCell"/>
</dbReference>
<evidence type="ECO:0000256" key="5">
    <source>
        <dbReference type="ARBA" id="ARBA00022989"/>
    </source>
</evidence>
<feature type="transmembrane region" description="Helical" evidence="7">
    <location>
        <begin position="229"/>
        <end position="254"/>
    </location>
</feature>
<evidence type="ECO:0000256" key="3">
    <source>
        <dbReference type="ARBA" id="ARBA00022475"/>
    </source>
</evidence>
<dbReference type="PANTHER" id="PTHR23513">
    <property type="entry name" value="INTEGRAL MEMBRANE EFFLUX PROTEIN-RELATED"/>
    <property type="match status" value="1"/>
</dbReference>
<dbReference type="AlphaFoldDB" id="A0A6L6UAH3"/>
<proteinExistence type="predicted"/>
<dbReference type="PANTHER" id="PTHR23513:SF9">
    <property type="entry name" value="ENTEROBACTIN EXPORTER ENTS"/>
    <property type="match status" value="1"/>
</dbReference>
<evidence type="ECO:0000313" key="8">
    <source>
        <dbReference type="EMBL" id="MUU79198.1"/>
    </source>
</evidence>
<dbReference type="Pfam" id="PF05977">
    <property type="entry name" value="MFS_3"/>
    <property type="match status" value="1"/>
</dbReference>
<dbReference type="InterPro" id="IPR036259">
    <property type="entry name" value="MFS_trans_sf"/>
</dbReference>
<dbReference type="Proteomes" id="UP000478208">
    <property type="component" value="Unassembled WGS sequence"/>
</dbReference>
<feature type="transmembrane region" description="Helical" evidence="7">
    <location>
        <begin position="266"/>
        <end position="288"/>
    </location>
</feature>
<evidence type="ECO:0000256" key="4">
    <source>
        <dbReference type="ARBA" id="ARBA00022692"/>
    </source>
</evidence>
<protein>
    <submittedName>
        <fullName evidence="8">MFS transporter</fullName>
    </submittedName>
</protein>
<evidence type="ECO:0000313" key="9">
    <source>
        <dbReference type="Proteomes" id="UP000478208"/>
    </source>
</evidence>
<gene>
    <name evidence="8" type="ORF">GN138_12140</name>
</gene>
<sequence length="424" mass="46013">MVKNDPYAALRIKEFNIFLLVRFALVFGWSMQFVVIEWQVYAMTNDKLSLAIIGLCEFLPAFFLAPFAGHIADKKEKRNLFALCIALFSLISFGLFWLTSNQIESSWSTNYILYSIYSLVFFGGVLRAFFGPTIFSLIGLLVPKKIYPNAATWSSSTWKGASVFGALLGGFLIAWIGVHYTLGIIFSLVMLSLLLVFGIVKKPILNQGNTETVKESLKAGLNFVFNDKVILGALTLDMIAVLFGGAVAIFTVFAKDILDAGPKGLGILHAALSSGSILTMLATTYIPIAKSTGKKLLISIFGFGLCMIVFGASKLLWLSVIALFLAGVFDGISMVVRQTILQLKTPDHMRGRVGAVNSMFVGSSNELGAVESGVAARIFGAPLAVVLGGTVTLIVVSVIGIKNKPLRTLDLQQDIKEHEKEEVV</sequence>
<keyword evidence="4 7" id="KW-0812">Transmembrane</keyword>
<feature type="transmembrane region" description="Helical" evidence="7">
    <location>
        <begin position="161"/>
        <end position="178"/>
    </location>
</feature>
<dbReference type="CDD" id="cd06173">
    <property type="entry name" value="MFS_MefA_like"/>
    <property type="match status" value="1"/>
</dbReference>
<evidence type="ECO:0000256" key="1">
    <source>
        <dbReference type="ARBA" id="ARBA00004651"/>
    </source>
</evidence>
<evidence type="ECO:0000256" key="6">
    <source>
        <dbReference type="ARBA" id="ARBA00023136"/>
    </source>
</evidence>
<dbReference type="InterPro" id="IPR010290">
    <property type="entry name" value="TM_effector"/>
</dbReference>
<dbReference type="EMBL" id="WOWS01000004">
    <property type="protein sequence ID" value="MUU79198.1"/>
    <property type="molecule type" value="Genomic_DNA"/>
</dbReference>
<keyword evidence="2" id="KW-0813">Transport</keyword>
<dbReference type="Gene3D" id="1.20.1250.20">
    <property type="entry name" value="MFS general substrate transporter like domains"/>
    <property type="match status" value="1"/>
</dbReference>
<comment type="subcellular location">
    <subcellularLocation>
        <location evidence="1">Cell membrane</location>
        <topology evidence="1">Multi-pass membrane protein</topology>
    </subcellularLocation>
</comment>
<dbReference type="SUPFAM" id="SSF103473">
    <property type="entry name" value="MFS general substrate transporter"/>
    <property type="match status" value="1"/>
</dbReference>